<feature type="domain" description="DUF4822" evidence="1">
    <location>
        <begin position="45"/>
        <end position="160"/>
    </location>
</feature>
<feature type="domain" description="DUF4822" evidence="1">
    <location>
        <begin position="184"/>
        <end position="303"/>
    </location>
</feature>
<proteinExistence type="predicted"/>
<gene>
    <name evidence="2" type="ORF">CI088_00500</name>
</gene>
<reference evidence="2 3" key="1">
    <citation type="submission" date="2017-11" db="EMBL/GenBank/DDBJ databases">
        <title>Draft genome sequence of Enterococcus plantarum TRW2 strain isolated from lettuce.</title>
        <authorList>
            <person name="Kim E.B."/>
            <person name="Marco M.L."/>
            <person name="Williams T.R."/>
            <person name="You I.H."/>
        </authorList>
    </citation>
    <scope>NUCLEOTIDE SEQUENCE [LARGE SCALE GENOMIC DNA]</scope>
    <source>
        <strain evidence="2 3">TRW2</strain>
    </source>
</reference>
<evidence type="ECO:0000259" key="1">
    <source>
        <dbReference type="Pfam" id="PF16103"/>
    </source>
</evidence>
<dbReference type="Pfam" id="PF16103">
    <property type="entry name" value="DUF4822"/>
    <property type="match status" value="2"/>
</dbReference>
<dbReference type="STRING" id="1077675.BCR22_10050"/>
<sequence length="491" mass="54380">MEVLQMANHVKFKDSYVYVLFTVLFTLLAVTNGSKVFASEFEPNQVLGSTNWEGTFVYDAQGNDVTSQNSNFIGRAKYDATTNRYEFFDKQTNVSRGDKGVFFVTPDGKKRILLSELGYRAVVDMVRLDKDMFTYRREGVQKDGSNGFVFVEHVPYSGELTFTSQPPVRSKETGTIIKDQPGIDILSSTFWQGTKALDENGNDVSEYNRGYLGLARYDNKSGRYEFFDTEGKSRGDFGYYDVILDNKERTHISVGSNYAATLELTELNSGRFTYARNGKDATGQDITITVEHEPYTGALPLDFTFNPANELIVMPPVKTEEDAEGSAKSNAIVEVENLTTAGTVKFSENAATEASIIFEKLNTKDNPSTLNEKEAGKATVSVLDTRKGAGEKDEWTVKTKLTDGPFGNKGFLLNKLGVSLEPSTQDSTLTPNAKVTMNDSEEHQAFTIGYQEGNNERKTLTLNPQLIIGQSSLLQSGVYGANITWTLTPKV</sequence>
<comment type="caution">
    <text evidence="2">The sequence shown here is derived from an EMBL/GenBank/DDBJ whole genome shotgun (WGS) entry which is preliminary data.</text>
</comment>
<dbReference type="EMBL" id="PIEU01000001">
    <property type="protein sequence ID" value="PZL78281.1"/>
    <property type="molecule type" value="Genomic_DNA"/>
</dbReference>
<dbReference type="Proteomes" id="UP000249828">
    <property type="component" value="Unassembled WGS sequence"/>
</dbReference>
<accession>A0A2W3ZF19</accession>
<dbReference type="AlphaFoldDB" id="A0A2W3ZF19"/>
<evidence type="ECO:0000313" key="2">
    <source>
        <dbReference type="EMBL" id="PZL78281.1"/>
    </source>
</evidence>
<protein>
    <recommendedName>
        <fullName evidence="1">DUF4822 domain-containing protein</fullName>
    </recommendedName>
</protein>
<organism evidence="2 3">
    <name type="scientific">Enterococcus plantarum</name>
    <dbReference type="NCBI Taxonomy" id="1077675"/>
    <lineage>
        <taxon>Bacteria</taxon>
        <taxon>Bacillati</taxon>
        <taxon>Bacillota</taxon>
        <taxon>Bacilli</taxon>
        <taxon>Lactobacillales</taxon>
        <taxon>Enterococcaceae</taxon>
        <taxon>Enterococcus</taxon>
    </lineage>
</organism>
<dbReference type="Gene3D" id="2.40.128.540">
    <property type="entry name" value="Domain of unknown function DUF4822"/>
    <property type="match status" value="2"/>
</dbReference>
<evidence type="ECO:0000313" key="3">
    <source>
        <dbReference type="Proteomes" id="UP000249828"/>
    </source>
</evidence>
<keyword evidence="3" id="KW-1185">Reference proteome</keyword>
<name>A0A2W3ZF19_9ENTE</name>
<dbReference type="InterPro" id="IPR032247">
    <property type="entry name" value="DUF4822"/>
</dbReference>